<name>A0AB39UY21_9GAMM</name>
<proteinExistence type="predicted"/>
<sequence length="112" mass="12396">MDHLTIWHLVALALGTAILTSAILGGVGAWIYVHRIRPEKARLEEKIAHLGGELEDSIERGIRRGVRKAVAELPQNAARQTTQSVTRMGADLVERGLSSLIERPVRQRKDAE</sequence>
<accession>A0AB39UY21</accession>
<dbReference type="AlphaFoldDB" id="A0AB39UY21"/>
<dbReference type="RefSeq" id="WP_369601943.1">
    <property type="nucleotide sequence ID" value="NZ_CP154858.1"/>
</dbReference>
<keyword evidence="1" id="KW-0472">Membrane</keyword>
<reference evidence="2" key="1">
    <citation type="submission" date="2024-05" db="EMBL/GenBank/DDBJ databases">
        <title>Genome sequencing of novel strain.</title>
        <authorList>
            <person name="Ganbat D."/>
            <person name="Ganbat S."/>
            <person name="Lee S.-J."/>
        </authorList>
    </citation>
    <scope>NUCLEOTIDE SEQUENCE</scope>
    <source>
        <strain evidence="2">SMD15-11</strain>
    </source>
</reference>
<feature type="transmembrane region" description="Helical" evidence="1">
    <location>
        <begin position="6"/>
        <end position="33"/>
    </location>
</feature>
<dbReference type="KEGG" id="tcd:AAIA72_02845"/>
<keyword evidence="1" id="KW-0812">Transmembrane</keyword>
<evidence type="ECO:0000313" key="2">
    <source>
        <dbReference type="EMBL" id="XDT72942.1"/>
    </source>
</evidence>
<evidence type="ECO:0000256" key="1">
    <source>
        <dbReference type="SAM" id="Phobius"/>
    </source>
</evidence>
<evidence type="ECO:0008006" key="3">
    <source>
        <dbReference type="Google" id="ProtNLM"/>
    </source>
</evidence>
<protein>
    <recommendedName>
        <fullName evidence="3">DUF948 domain-containing protein</fullName>
    </recommendedName>
</protein>
<organism evidence="2">
    <name type="scientific">Thermohahella caldifontis</name>
    <dbReference type="NCBI Taxonomy" id="3142973"/>
    <lineage>
        <taxon>Bacteria</taxon>
        <taxon>Pseudomonadati</taxon>
        <taxon>Pseudomonadota</taxon>
        <taxon>Gammaproteobacteria</taxon>
        <taxon>Oceanospirillales</taxon>
        <taxon>Hahellaceae</taxon>
        <taxon>Thermohahella</taxon>
    </lineage>
</organism>
<dbReference type="EMBL" id="CP154858">
    <property type="protein sequence ID" value="XDT72942.1"/>
    <property type="molecule type" value="Genomic_DNA"/>
</dbReference>
<gene>
    <name evidence="2" type="ORF">AAIA72_02845</name>
</gene>
<keyword evidence="1" id="KW-1133">Transmembrane helix</keyword>